<proteinExistence type="predicted"/>
<protein>
    <submittedName>
        <fullName evidence="1">Uncharacterized protein</fullName>
    </submittedName>
</protein>
<organism evidence="1 2">
    <name type="scientific">Dallia pectoralis</name>
    <name type="common">Alaska blackfish</name>
    <dbReference type="NCBI Taxonomy" id="75939"/>
    <lineage>
        <taxon>Eukaryota</taxon>
        <taxon>Metazoa</taxon>
        <taxon>Chordata</taxon>
        <taxon>Craniata</taxon>
        <taxon>Vertebrata</taxon>
        <taxon>Euteleostomi</taxon>
        <taxon>Actinopterygii</taxon>
        <taxon>Neopterygii</taxon>
        <taxon>Teleostei</taxon>
        <taxon>Protacanthopterygii</taxon>
        <taxon>Esociformes</taxon>
        <taxon>Umbridae</taxon>
        <taxon>Dallia</taxon>
    </lineage>
</organism>
<dbReference type="Proteomes" id="UP001157502">
    <property type="component" value="Chromosome 9"/>
</dbReference>
<comment type="caution">
    <text evidence="1">The sequence shown here is derived from an EMBL/GenBank/DDBJ whole genome shotgun (WGS) entry which is preliminary data.</text>
</comment>
<sequence>MGYPLYREQSGLWPAGPGYCMHFASQTSTKLANNAAPALRFQARAMIPMFPGCRLCSRQHASRRACYMPPLLCSISVRRMKRLAPNTDRCRDDLRHKAPRIITQPPVSHTFGERSRASNPSWHSACADQPLKTAKGTLCRAMSARVTHP</sequence>
<dbReference type="EMBL" id="CM055736">
    <property type="protein sequence ID" value="KAJ8006580.1"/>
    <property type="molecule type" value="Genomic_DNA"/>
</dbReference>
<keyword evidence="2" id="KW-1185">Reference proteome</keyword>
<gene>
    <name evidence="1" type="ORF">DPEC_G00108730</name>
</gene>
<accession>A0ACC2GT38</accession>
<name>A0ACC2GT38_DALPE</name>
<evidence type="ECO:0000313" key="1">
    <source>
        <dbReference type="EMBL" id="KAJ8006580.1"/>
    </source>
</evidence>
<reference evidence="1" key="1">
    <citation type="submission" date="2021-05" db="EMBL/GenBank/DDBJ databases">
        <authorList>
            <person name="Pan Q."/>
            <person name="Jouanno E."/>
            <person name="Zahm M."/>
            <person name="Klopp C."/>
            <person name="Cabau C."/>
            <person name="Louis A."/>
            <person name="Berthelot C."/>
            <person name="Parey E."/>
            <person name="Roest Crollius H."/>
            <person name="Montfort J."/>
            <person name="Robinson-Rechavi M."/>
            <person name="Bouchez O."/>
            <person name="Lampietro C."/>
            <person name="Lopez Roques C."/>
            <person name="Donnadieu C."/>
            <person name="Postlethwait J."/>
            <person name="Bobe J."/>
            <person name="Dillon D."/>
            <person name="Chandos A."/>
            <person name="von Hippel F."/>
            <person name="Guiguen Y."/>
        </authorList>
    </citation>
    <scope>NUCLEOTIDE SEQUENCE</scope>
    <source>
        <strain evidence="1">YG-Jan2019</strain>
    </source>
</reference>
<evidence type="ECO:0000313" key="2">
    <source>
        <dbReference type="Proteomes" id="UP001157502"/>
    </source>
</evidence>